<proteinExistence type="predicted"/>
<organism evidence="1 2">
    <name type="scientific">Lactuca saligna</name>
    <name type="common">Willowleaf lettuce</name>
    <dbReference type="NCBI Taxonomy" id="75948"/>
    <lineage>
        <taxon>Eukaryota</taxon>
        <taxon>Viridiplantae</taxon>
        <taxon>Streptophyta</taxon>
        <taxon>Embryophyta</taxon>
        <taxon>Tracheophyta</taxon>
        <taxon>Spermatophyta</taxon>
        <taxon>Magnoliopsida</taxon>
        <taxon>eudicotyledons</taxon>
        <taxon>Gunneridae</taxon>
        <taxon>Pentapetalae</taxon>
        <taxon>asterids</taxon>
        <taxon>campanulids</taxon>
        <taxon>Asterales</taxon>
        <taxon>Asteraceae</taxon>
        <taxon>Cichorioideae</taxon>
        <taxon>Cichorieae</taxon>
        <taxon>Lactucinae</taxon>
        <taxon>Lactuca</taxon>
    </lineage>
</organism>
<reference evidence="1" key="1">
    <citation type="submission" date="2023-04" db="EMBL/GenBank/DDBJ databases">
        <authorList>
            <person name="Vijverberg K."/>
            <person name="Xiong W."/>
            <person name="Schranz E."/>
        </authorList>
    </citation>
    <scope>NUCLEOTIDE SEQUENCE</scope>
</reference>
<dbReference type="Proteomes" id="UP001177003">
    <property type="component" value="Chromosome 7"/>
</dbReference>
<evidence type="ECO:0000313" key="2">
    <source>
        <dbReference type="Proteomes" id="UP001177003"/>
    </source>
</evidence>
<accession>A0AA36EF48</accession>
<protein>
    <submittedName>
        <fullName evidence="1">Uncharacterized protein</fullName>
    </submittedName>
</protein>
<dbReference type="EMBL" id="OX465083">
    <property type="protein sequence ID" value="CAI9293829.1"/>
    <property type="molecule type" value="Genomic_DNA"/>
</dbReference>
<evidence type="ECO:0000313" key="1">
    <source>
        <dbReference type="EMBL" id="CAI9293829.1"/>
    </source>
</evidence>
<keyword evidence="2" id="KW-1185">Reference proteome</keyword>
<sequence length="139" mass="15182">MTLVFFKSQLLTTVSPSSHQKSTTNTTIRNLDLECRSPLSIVAALTAPTTSPTIAPPIAVVRVTDSVSSPPDIVSSRRIPRFISSSVFMEEESNLNLVLRLHGGDLREGERQSWVYFSEQKVIVINGSLGLYAPSSTYA</sequence>
<dbReference type="AlphaFoldDB" id="A0AA36EF48"/>
<gene>
    <name evidence="1" type="ORF">LSALG_LOCUS32837</name>
</gene>
<name>A0AA36EF48_LACSI</name>